<keyword evidence="3" id="KW-1185">Reference proteome</keyword>
<sequence length="90" mass="9674">MREEDDGEDSILSRNVNIDEAKSEGRKPRSALLWRFITQYSGTEKIFAALVMVSPAWAVTFPSPPAAMALAMIAAGASGGESQSCYNFSA</sequence>
<feature type="compositionally biased region" description="Basic and acidic residues" evidence="1">
    <location>
        <begin position="17"/>
        <end position="27"/>
    </location>
</feature>
<protein>
    <submittedName>
        <fullName evidence="2">Uncharacterized protein</fullName>
    </submittedName>
</protein>
<accession>A0A2P5AJ22</accession>
<evidence type="ECO:0000313" key="2">
    <source>
        <dbReference type="EMBL" id="PON36549.1"/>
    </source>
</evidence>
<proteinExistence type="predicted"/>
<dbReference type="Proteomes" id="UP000237105">
    <property type="component" value="Unassembled WGS sequence"/>
</dbReference>
<organism evidence="2 3">
    <name type="scientific">Parasponia andersonii</name>
    <name type="common">Sponia andersonii</name>
    <dbReference type="NCBI Taxonomy" id="3476"/>
    <lineage>
        <taxon>Eukaryota</taxon>
        <taxon>Viridiplantae</taxon>
        <taxon>Streptophyta</taxon>
        <taxon>Embryophyta</taxon>
        <taxon>Tracheophyta</taxon>
        <taxon>Spermatophyta</taxon>
        <taxon>Magnoliopsida</taxon>
        <taxon>eudicotyledons</taxon>
        <taxon>Gunneridae</taxon>
        <taxon>Pentapetalae</taxon>
        <taxon>rosids</taxon>
        <taxon>fabids</taxon>
        <taxon>Rosales</taxon>
        <taxon>Cannabaceae</taxon>
        <taxon>Parasponia</taxon>
    </lineage>
</organism>
<comment type="caution">
    <text evidence="2">The sequence shown here is derived from an EMBL/GenBank/DDBJ whole genome shotgun (WGS) entry which is preliminary data.</text>
</comment>
<evidence type="ECO:0000256" key="1">
    <source>
        <dbReference type="SAM" id="MobiDB-lite"/>
    </source>
</evidence>
<dbReference type="EMBL" id="JXTB01000564">
    <property type="protein sequence ID" value="PON36549.1"/>
    <property type="molecule type" value="Genomic_DNA"/>
</dbReference>
<name>A0A2P5AJ22_PARAD</name>
<dbReference type="STRING" id="3476.A0A2P5AJ22"/>
<dbReference type="AlphaFoldDB" id="A0A2P5AJ22"/>
<gene>
    <name evidence="2" type="ORF">PanWU01x14_327450</name>
</gene>
<evidence type="ECO:0000313" key="3">
    <source>
        <dbReference type="Proteomes" id="UP000237105"/>
    </source>
</evidence>
<reference evidence="3" key="1">
    <citation type="submission" date="2016-06" db="EMBL/GenBank/DDBJ databases">
        <title>Parallel loss of symbiosis genes in relatives of nitrogen-fixing non-legume Parasponia.</title>
        <authorList>
            <person name="Van Velzen R."/>
            <person name="Holmer R."/>
            <person name="Bu F."/>
            <person name="Rutten L."/>
            <person name="Van Zeijl A."/>
            <person name="Liu W."/>
            <person name="Santuari L."/>
            <person name="Cao Q."/>
            <person name="Sharma T."/>
            <person name="Shen D."/>
            <person name="Roswanjaya Y."/>
            <person name="Wardhani T."/>
            <person name="Kalhor M.S."/>
            <person name="Jansen J."/>
            <person name="Van den Hoogen J."/>
            <person name="Gungor B."/>
            <person name="Hartog M."/>
            <person name="Hontelez J."/>
            <person name="Verver J."/>
            <person name="Yang W.-C."/>
            <person name="Schijlen E."/>
            <person name="Repin R."/>
            <person name="Schilthuizen M."/>
            <person name="Schranz E."/>
            <person name="Heidstra R."/>
            <person name="Miyata K."/>
            <person name="Fedorova E."/>
            <person name="Kohlen W."/>
            <person name="Bisseling T."/>
            <person name="Smit S."/>
            <person name="Geurts R."/>
        </authorList>
    </citation>
    <scope>NUCLEOTIDE SEQUENCE [LARGE SCALE GENOMIC DNA]</scope>
    <source>
        <strain evidence="3">cv. WU1-14</strain>
    </source>
</reference>
<feature type="region of interest" description="Disordered" evidence="1">
    <location>
        <begin position="1"/>
        <end position="27"/>
    </location>
</feature>